<dbReference type="SUPFAM" id="SSF90123">
    <property type="entry name" value="ABC transporter transmembrane region"/>
    <property type="match status" value="1"/>
</dbReference>
<dbReference type="GO" id="GO:0140359">
    <property type="term" value="F:ABC-type transporter activity"/>
    <property type="evidence" value="ECO:0007669"/>
    <property type="project" value="InterPro"/>
</dbReference>
<reference evidence="8 9" key="1">
    <citation type="journal article" date="2014" name="Genome Biol. Evol.">
        <title>The genome of the myxosporean Thelohanellus kitauei shows adaptations to nutrient acquisition within its fish host.</title>
        <authorList>
            <person name="Yang Y."/>
            <person name="Xiong J."/>
            <person name="Zhou Z."/>
            <person name="Huo F."/>
            <person name="Miao W."/>
            <person name="Ran C."/>
            <person name="Liu Y."/>
            <person name="Zhang J."/>
            <person name="Feng J."/>
            <person name="Wang M."/>
            <person name="Wang M."/>
            <person name="Wang L."/>
            <person name="Yao B."/>
        </authorList>
    </citation>
    <scope>NUCLEOTIDE SEQUENCE [LARGE SCALE GENOMIC DNA]</scope>
    <source>
        <strain evidence="8">Wuqing</strain>
    </source>
</reference>
<feature type="domain" description="ABC transmembrane type-1" evidence="7">
    <location>
        <begin position="22"/>
        <end position="105"/>
    </location>
</feature>
<comment type="subcellular location">
    <subcellularLocation>
        <location evidence="1">Membrane</location>
        <topology evidence="1">Multi-pass membrane protein</topology>
    </subcellularLocation>
</comment>
<keyword evidence="5 6" id="KW-0472">Membrane</keyword>
<dbReference type="Proteomes" id="UP000031668">
    <property type="component" value="Unassembled WGS sequence"/>
</dbReference>
<dbReference type="GO" id="GO:0006879">
    <property type="term" value="P:intracellular iron ion homeostasis"/>
    <property type="evidence" value="ECO:0007669"/>
    <property type="project" value="TreeGrafter"/>
</dbReference>
<evidence type="ECO:0000256" key="4">
    <source>
        <dbReference type="ARBA" id="ARBA00022989"/>
    </source>
</evidence>
<dbReference type="InterPro" id="IPR036640">
    <property type="entry name" value="ABC1_TM_sf"/>
</dbReference>
<evidence type="ECO:0000256" key="1">
    <source>
        <dbReference type="ARBA" id="ARBA00004141"/>
    </source>
</evidence>
<dbReference type="PANTHER" id="PTHR24221:SF402">
    <property type="entry name" value="IRON-SULFUR CLUSTERS TRANSPORTER ABCB7, MITOCHONDRIAL"/>
    <property type="match status" value="1"/>
</dbReference>
<dbReference type="Gene3D" id="1.20.1560.10">
    <property type="entry name" value="ABC transporter type 1, transmembrane domain"/>
    <property type="match status" value="1"/>
</dbReference>
<protein>
    <submittedName>
        <fullName evidence="8">ATP-binding cassette sub-family B member 7, mitochondrial</fullName>
    </submittedName>
</protein>
<dbReference type="PANTHER" id="PTHR24221">
    <property type="entry name" value="ATP-BINDING CASSETTE SUB-FAMILY B"/>
    <property type="match status" value="1"/>
</dbReference>
<comment type="caution">
    <text evidence="8">The sequence shown here is derived from an EMBL/GenBank/DDBJ whole genome shotgun (WGS) entry which is preliminary data.</text>
</comment>
<evidence type="ECO:0000256" key="2">
    <source>
        <dbReference type="ARBA" id="ARBA00022448"/>
    </source>
</evidence>
<keyword evidence="8" id="KW-0067">ATP-binding</keyword>
<dbReference type="AlphaFoldDB" id="A0A0C2IVB2"/>
<organism evidence="8 9">
    <name type="scientific">Thelohanellus kitauei</name>
    <name type="common">Myxosporean</name>
    <dbReference type="NCBI Taxonomy" id="669202"/>
    <lineage>
        <taxon>Eukaryota</taxon>
        <taxon>Metazoa</taxon>
        <taxon>Cnidaria</taxon>
        <taxon>Myxozoa</taxon>
        <taxon>Myxosporea</taxon>
        <taxon>Bivalvulida</taxon>
        <taxon>Platysporina</taxon>
        <taxon>Myxobolidae</taxon>
        <taxon>Thelohanellus</taxon>
    </lineage>
</organism>
<dbReference type="InterPro" id="IPR011527">
    <property type="entry name" value="ABC1_TM_dom"/>
</dbReference>
<evidence type="ECO:0000313" key="8">
    <source>
        <dbReference type="EMBL" id="KII69319.1"/>
    </source>
</evidence>
<dbReference type="PROSITE" id="PS50929">
    <property type="entry name" value="ABC_TM1F"/>
    <property type="match status" value="1"/>
</dbReference>
<sequence>MNQADNESGSKSVDCFINYETVKQYDQILQKYENASLKTISSLSTLNIGQNAIFSLGLVGVMALATNGIFLSSLTIGDLVMLNTLLFQLSIPLNFLGSTYRDIRQSLVDLQNLFGLMQTERKIKVSGVFI</sequence>
<dbReference type="EMBL" id="JWZT01002471">
    <property type="protein sequence ID" value="KII69319.1"/>
    <property type="molecule type" value="Genomic_DNA"/>
</dbReference>
<evidence type="ECO:0000256" key="6">
    <source>
        <dbReference type="SAM" id="Phobius"/>
    </source>
</evidence>
<accession>A0A0C2IVB2</accession>
<keyword evidence="9" id="KW-1185">Reference proteome</keyword>
<evidence type="ECO:0000256" key="5">
    <source>
        <dbReference type="ARBA" id="ARBA00023136"/>
    </source>
</evidence>
<dbReference type="OrthoDB" id="6500128at2759"/>
<keyword evidence="2" id="KW-0813">Transport</keyword>
<gene>
    <name evidence="8" type="ORF">RF11_13809</name>
</gene>
<keyword evidence="8" id="KW-0547">Nucleotide-binding</keyword>
<feature type="transmembrane region" description="Helical" evidence="6">
    <location>
        <begin position="52"/>
        <end position="73"/>
    </location>
</feature>
<proteinExistence type="predicted"/>
<dbReference type="GO" id="GO:0005743">
    <property type="term" value="C:mitochondrial inner membrane"/>
    <property type="evidence" value="ECO:0007669"/>
    <property type="project" value="TreeGrafter"/>
</dbReference>
<evidence type="ECO:0000313" key="9">
    <source>
        <dbReference type="Proteomes" id="UP000031668"/>
    </source>
</evidence>
<dbReference type="GO" id="GO:0005524">
    <property type="term" value="F:ATP binding"/>
    <property type="evidence" value="ECO:0007669"/>
    <property type="project" value="UniProtKB-KW"/>
</dbReference>
<keyword evidence="3 6" id="KW-0812">Transmembrane</keyword>
<keyword evidence="4 6" id="KW-1133">Transmembrane helix</keyword>
<name>A0A0C2IVB2_THEKT</name>
<dbReference type="OMA" id="FINYETV"/>
<evidence type="ECO:0000256" key="3">
    <source>
        <dbReference type="ARBA" id="ARBA00022692"/>
    </source>
</evidence>
<evidence type="ECO:0000259" key="7">
    <source>
        <dbReference type="PROSITE" id="PS50929"/>
    </source>
</evidence>
<dbReference type="InterPro" id="IPR039421">
    <property type="entry name" value="Type_1_exporter"/>
</dbReference>